<evidence type="ECO:0000313" key="2">
    <source>
        <dbReference type="Proteomes" id="UP001500227"/>
    </source>
</evidence>
<accession>A0ABP9LV00</accession>
<organism evidence="1 2">
    <name type="scientific">Paenalcaligenes hermetiae</name>
    <dbReference type="NCBI Taxonomy" id="1157987"/>
    <lineage>
        <taxon>Bacteria</taxon>
        <taxon>Pseudomonadati</taxon>
        <taxon>Pseudomonadota</taxon>
        <taxon>Betaproteobacteria</taxon>
        <taxon>Burkholderiales</taxon>
        <taxon>Alcaligenaceae</taxon>
        <taxon>Paenalcaligenes</taxon>
    </lineage>
</organism>
<protein>
    <submittedName>
        <fullName evidence="1">YidB family protein</fullName>
    </submittedName>
</protein>
<dbReference type="SUPFAM" id="SSF140804">
    <property type="entry name" value="YidB-like"/>
    <property type="match status" value="1"/>
</dbReference>
<dbReference type="EMBL" id="BAABKD010000001">
    <property type="protein sequence ID" value="GAA5083620.1"/>
    <property type="molecule type" value="Genomic_DNA"/>
</dbReference>
<dbReference type="Gene3D" id="1.10.10.690">
    <property type="entry name" value="YidB-like"/>
    <property type="match status" value="1"/>
</dbReference>
<dbReference type="InterPro" id="IPR027405">
    <property type="entry name" value="YidB-like"/>
</dbReference>
<sequence>MSLLNSVLANAASVMLRDKQKEQATLLPAFLQAVNQYPGGINGLLEAFKQGGLGAVVQSWMSQGENLPIAPTQLQQVLGNNMVTDLVSKTGLSQDSVLNHLSSLLPVVVDKLFSQNNKILNESGQVDMSQMMSTVLALLAKK</sequence>
<dbReference type="Proteomes" id="UP001500227">
    <property type="component" value="Unassembled WGS sequence"/>
</dbReference>
<dbReference type="RefSeq" id="WP_300646777.1">
    <property type="nucleotide sequence ID" value="NZ_BAABKD010000001.1"/>
</dbReference>
<name>A0ABP9LV00_9BURK</name>
<proteinExistence type="predicted"/>
<comment type="caution">
    <text evidence="1">The sequence shown here is derived from an EMBL/GenBank/DDBJ whole genome shotgun (WGS) entry which is preliminary data.</text>
</comment>
<evidence type="ECO:0000313" key="1">
    <source>
        <dbReference type="EMBL" id="GAA5083620.1"/>
    </source>
</evidence>
<keyword evidence="2" id="KW-1185">Reference proteome</keyword>
<dbReference type="Pfam" id="PF20159">
    <property type="entry name" value="YidB"/>
    <property type="match status" value="1"/>
</dbReference>
<reference evidence="2" key="1">
    <citation type="journal article" date="2019" name="Int. J. Syst. Evol. Microbiol.">
        <title>The Global Catalogue of Microorganisms (GCM) 10K type strain sequencing project: providing services to taxonomists for standard genome sequencing and annotation.</title>
        <authorList>
            <consortium name="The Broad Institute Genomics Platform"/>
            <consortium name="The Broad Institute Genome Sequencing Center for Infectious Disease"/>
            <person name="Wu L."/>
            <person name="Ma J."/>
        </authorList>
    </citation>
    <scope>NUCLEOTIDE SEQUENCE [LARGE SCALE GENOMIC DNA]</scope>
    <source>
        <strain evidence="2">JCM 18423</strain>
    </source>
</reference>
<dbReference type="InterPro" id="IPR045372">
    <property type="entry name" value="YidB"/>
</dbReference>
<gene>
    <name evidence="1" type="ORF">GCM10023337_00460</name>
</gene>